<accession>A0A174PKK8</accession>
<protein>
    <submittedName>
        <fullName evidence="1">Uncharacterized protein</fullName>
    </submittedName>
</protein>
<organism evidence="1 2">
    <name type="scientific">Blautia obeum</name>
    <dbReference type="NCBI Taxonomy" id="40520"/>
    <lineage>
        <taxon>Bacteria</taxon>
        <taxon>Bacillati</taxon>
        <taxon>Bacillota</taxon>
        <taxon>Clostridia</taxon>
        <taxon>Lachnospirales</taxon>
        <taxon>Lachnospiraceae</taxon>
        <taxon>Blautia</taxon>
    </lineage>
</organism>
<evidence type="ECO:0000313" key="1">
    <source>
        <dbReference type="EMBL" id="CUP61503.1"/>
    </source>
</evidence>
<dbReference type="RefSeq" id="WP_055059218.1">
    <property type="nucleotide sequence ID" value="NZ_CZBP01000001.1"/>
</dbReference>
<dbReference type="EMBL" id="CZBP01000001">
    <property type="protein sequence ID" value="CUP61503.1"/>
    <property type="molecule type" value="Genomic_DNA"/>
</dbReference>
<proteinExistence type="predicted"/>
<dbReference type="AlphaFoldDB" id="A0A174PKK8"/>
<reference evidence="1 2" key="1">
    <citation type="submission" date="2015-09" db="EMBL/GenBank/DDBJ databases">
        <authorList>
            <consortium name="Pathogen Informatics"/>
        </authorList>
    </citation>
    <scope>NUCLEOTIDE SEQUENCE [LARGE SCALE GENOMIC DNA]</scope>
    <source>
        <strain evidence="1 2">2789STDY5834957</strain>
    </source>
</reference>
<dbReference type="Proteomes" id="UP000095762">
    <property type="component" value="Unassembled WGS sequence"/>
</dbReference>
<gene>
    <name evidence="1" type="ORF">ERS852569_00183</name>
</gene>
<evidence type="ECO:0000313" key="2">
    <source>
        <dbReference type="Proteomes" id="UP000095762"/>
    </source>
</evidence>
<sequence length="202" mass="23531">MLYHVSLFSVKQFYPRIPVSRCCGEDFHIPRISFSRFSVLKALSAIPEGGRNIYCMLKLGICPVLYVYTIPEDQCILVHYPEEKAKGIRYMEDILKYVPDSDLTGECWLLDKPDMDMFTCRTFYVSHIEFDISDVNLYIVKNIELESCVNPESNLERLFAKFRCKCKPDDPGLSEFYYPGNENAFLTYILDIFEEKGENYGI</sequence>
<name>A0A174PKK8_9FIRM</name>